<comment type="caution">
    <text evidence="1">The sequence shown here is derived from an EMBL/GenBank/DDBJ whole genome shotgun (WGS) entry which is preliminary data.</text>
</comment>
<dbReference type="AlphaFoldDB" id="A0A9D4BJD8"/>
<organism evidence="1 2">
    <name type="scientific">Dreissena polymorpha</name>
    <name type="common">Zebra mussel</name>
    <name type="synonym">Mytilus polymorpha</name>
    <dbReference type="NCBI Taxonomy" id="45954"/>
    <lineage>
        <taxon>Eukaryota</taxon>
        <taxon>Metazoa</taxon>
        <taxon>Spiralia</taxon>
        <taxon>Lophotrochozoa</taxon>
        <taxon>Mollusca</taxon>
        <taxon>Bivalvia</taxon>
        <taxon>Autobranchia</taxon>
        <taxon>Heteroconchia</taxon>
        <taxon>Euheterodonta</taxon>
        <taxon>Imparidentia</taxon>
        <taxon>Neoheterodontei</taxon>
        <taxon>Myida</taxon>
        <taxon>Dreissenoidea</taxon>
        <taxon>Dreissenidae</taxon>
        <taxon>Dreissena</taxon>
    </lineage>
</organism>
<reference evidence="1" key="2">
    <citation type="submission" date="2020-11" db="EMBL/GenBank/DDBJ databases">
        <authorList>
            <person name="McCartney M.A."/>
            <person name="Auch B."/>
            <person name="Kono T."/>
            <person name="Mallez S."/>
            <person name="Becker A."/>
            <person name="Gohl D.M."/>
            <person name="Silverstein K.A.T."/>
            <person name="Koren S."/>
            <person name="Bechman K.B."/>
            <person name="Herman A."/>
            <person name="Abrahante J.E."/>
            <person name="Garbe J."/>
        </authorList>
    </citation>
    <scope>NUCLEOTIDE SEQUENCE</scope>
    <source>
        <strain evidence="1">Duluth1</strain>
        <tissue evidence="1">Whole animal</tissue>
    </source>
</reference>
<keyword evidence="2" id="KW-1185">Reference proteome</keyword>
<dbReference type="Proteomes" id="UP000828390">
    <property type="component" value="Unassembled WGS sequence"/>
</dbReference>
<sequence length="142" mass="16265">MCLFIFPSQQCYQISNLGNFMMMDLFCGNPSDLLESLRHNIFTKKVATTEIFVTPERHSPALLATLCYSKRIYYQIILWMRSANMKPAVLGWKQDNDLFIPVMTHNNAAPEELGTIIHGNCFVGFKFFRCSCRRNGLPCTAV</sequence>
<dbReference type="EMBL" id="JAIWYP010000016">
    <property type="protein sequence ID" value="KAH3696954.1"/>
    <property type="molecule type" value="Genomic_DNA"/>
</dbReference>
<evidence type="ECO:0000313" key="2">
    <source>
        <dbReference type="Proteomes" id="UP000828390"/>
    </source>
</evidence>
<name>A0A9D4BJD8_DREPO</name>
<reference evidence="1" key="1">
    <citation type="journal article" date="2019" name="bioRxiv">
        <title>The Genome of the Zebra Mussel, Dreissena polymorpha: A Resource for Invasive Species Research.</title>
        <authorList>
            <person name="McCartney M.A."/>
            <person name="Auch B."/>
            <person name="Kono T."/>
            <person name="Mallez S."/>
            <person name="Zhang Y."/>
            <person name="Obille A."/>
            <person name="Becker A."/>
            <person name="Abrahante J.E."/>
            <person name="Garbe J."/>
            <person name="Badalamenti J.P."/>
            <person name="Herman A."/>
            <person name="Mangelson H."/>
            <person name="Liachko I."/>
            <person name="Sullivan S."/>
            <person name="Sone E.D."/>
            <person name="Koren S."/>
            <person name="Silverstein K.A.T."/>
            <person name="Beckman K.B."/>
            <person name="Gohl D.M."/>
        </authorList>
    </citation>
    <scope>NUCLEOTIDE SEQUENCE</scope>
    <source>
        <strain evidence="1">Duluth1</strain>
        <tissue evidence="1">Whole animal</tissue>
    </source>
</reference>
<accession>A0A9D4BJD8</accession>
<gene>
    <name evidence="1" type="ORF">DPMN_084436</name>
</gene>
<evidence type="ECO:0000313" key="1">
    <source>
        <dbReference type="EMBL" id="KAH3696954.1"/>
    </source>
</evidence>
<proteinExistence type="predicted"/>
<protein>
    <submittedName>
        <fullName evidence="1">Uncharacterized protein</fullName>
    </submittedName>
</protein>